<comment type="caution">
    <text evidence="1">The sequence shown here is derived from an EMBL/GenBank/DDBJ whole genome shotgun (WGS) entry which is preliminary data.</text>
</comment>
<dbReference type="OrthoDB" id="10256089at2759"/>
<proteinExistence type="predicted"/>
<dbReference type="EMBL" id="SRLO01000554">
    <property type="protein sequence ID" value="TNN52245.1"/>
    <property type="molecule type" value="Genomic_DNA"/>
</dbReference>
<name>A0A4Z2GGI1_9TELE</name>
<keyword evidence="2" id="KW-1185">Reference proteome</keyword>
<sequence>MQEVLEPYRCRLGRDHKSPAFLFLSPAFRRRFKSPAFLFQSPAFRCRFRSLMSHSPVFRIQSLIVQSRFPVSSPVQPRFPVSSPVQPQFPVSSPVQPRFPVTPPVQPRFPLSFRLVPVPWLHVPVLRPGARPSADLLPFTVILDLHVALSHRDPLTVFNVYFSVVNFWLSSHIWLFRLVSSQLISQLIDACCRQHAW</sequence>
<reference evidence="1 2" key="1">
    <citation type="submission" date="2019-03" db="EMBL/GenBank/DDBJ databases">
        <title>First draft genome of Liparis tanakae, snailfish: a comprehensive survey of snailfish specific genes.</title>
        <authorList>
            <person name="Kim W."/>
            <person name="Song I."/>
            <person name="Jeong J.-H."/>
            <person name="Kim D."/>
            <person name="Kim S."/>
            <person name="Ryu S."/>
            <person name="Song J.Y."/>
            <person name="Lee S.K."/>
        </authorList>
    </citation>
    <scope>NUCLEOTIDE SEQUENCE [LARGE SCALE GENOMIC DNA]</scope>
    <source>
        <tissue evidence="1">Muscle</tissue>
    </source>
</reference>
<dbReference type="Proteomes" id="UP000314294">
    <property type="component" value="Unassembled WGS sequence"/>
</dbReference>
<accession>A0A4Z2GGI1</accession>
<evidence type="ECO:0000313" key="2">
    <source>
        <dbReference type="Proteomes" id="UP000314294"/>
    </source>
</evidence>
<evidence type="ECO:0000313" key="1">
    <source>
        <dbReference type="EMBL" id="TNN52245.1"/>
    </source>
</evidence>
<protein>
    <submittedName>
        <fullName evidence="1">Uncharacterized protein</fullName>
    </submittedName>
</protein>
<gene>
    <name evidence="1" type="ORF">EYF80_037549</name>
</gene>
<organism evidence="1 2">
    <name type="scientific">Liparis tanakae</name>
    <name type="common">Tanaka's snailfish</name>
    <dbReference type="NCBI Taxonomy" id="230148"/>
    <lineage>
        <taxon>Eukaryota</taxon>
        <taxon>Metazoa</taxon>
        <taxon>Chordata</taxon>
        <taxon>Craniata</taxon>
        <taxon>Vertebrata</taxon>
        <taxon>Euteleostomi</taxon>
        <taxon>Actinopterygii</taxon>
        <taxon>Neopterygii</taxon>
        <taxon>Teleostei</taxon>
        <taxon>Neoteleostei</taxon>
        <taxon>Acanthomorphata</taxon>
        <taxon>Eupercaria</taxon>
        <taxon>Perciformes</taxon>
        <taxon>Cottioidei</taxon>
        <taxon>Cottales</taxon>
        <taxon>Liparidae</taxon>
        <taxon>Liparis</taxon>
    </lineage>
</organism>
<dbReference type="AlphaFoldDB" id="A0A4Z2GGI1"/>